<dbReference type="EMBL" id="VZBP01000064">
    <property type="protein sequence ID" value="MQO09184.1"/>
    <property type="molecule type" value="Genomic_DNA"/>
</dbReference>
<accession>A0AA91A451</accession>
<dbReference type="Proteomes" id="UP000405805">
    <property type="component" value="Unassembled WGS sequence"/>
</dbReference>
<name>A0AA91A451_9BACT</name>
<protein>
    <submittedName>
        <fullName evidence="1">Uncharacterized protein</fullName>
    </submittedName>
</protein>
<dbReference type="Pfam" id="PF13589">
    <property type="entry name" value="HATPase_c_3"/>
    <property type="match status" value="1"/>
</dbReference>
<evidence type="ECO:0000313" key="2">
    <source>
        <dbReference type="Proteomes" id="UP000405805"/>
    </source>
</evidence>
<dbReference type="AlphaFoldDB" id="A0AA91A451"/>
<gene>
    <name evidence="1" type="ORF">F7D57_05480</name>
</gene>
<dbReference type="SUPFAM" id="SSF55874">
    <property type="entry name" value="ATPase domain of HSP90 chaperone/DNA topoisomerase II/histidine kinase"/>
    <property type="match status" value="1"/>
</dbReference>
<reference evidence="2" key="1">
    <citation type="submission" date="2019-09" db="EMBL/GenBank/DDBJ databases">
        <title>Distinct polysaccharide growth profiles of human intestinal Prevotella copri isolates.</title>
        <authorList>
            <person name="Fehlner-Peach H."/>
            <person name="Magnabosco C."/>
            <person name="Raghavan V."/>
            <person name="Scher J.U."/>
            <person name="Tett A."/>
            <person name="Cox L.M."/>
            <person name="Gottsegen C."/>
            <person name="Watters A."/>
            <person name="Wiltshire- Gordon J.D."/>
            <person name="Segata N."/>
            <person name="Bonneau R."/>
            <person name="Littman D.R."/>
        </authorList>
    </citation>
    <scope>NUCLEOTIDE SEQUENCE [LARGE SCALE GENOMIC DNA]</scope>
    <source>
        <strain evidence="2">iA624</strain>
    </source>
</reference>
<comment type="caution">
    <text evidence="1">The sequence shown here is derived from an EMBL/GenBank/DDBJ whole genome shotgun (WGS) entry which is preliminary data.</text>
</comment>
<evidence type="ECO:0000313" key="1">
    <source>
        <dbReference type="EMBL" id="MQO09184.1"/>
    </source>
</evidence>
<organism evidence="1 2">
    <name type="scientific">Segatella copri</name>
    <dbReference type="NCBI Taxonomy" id="165179"/>
    <lineage>
        <taxon>Bacteria</taxon>
        <taxon>Pseudomonadati</taxon>
        <taxon>Bacteroidota</taxon>
        <taxon>Bacteroidia</taxon>
        <taxon>Bacteroidales</taxon>
        <taxon>Prevotellaceae</taxon>
        <taxon>Segatella</taxon>
    </lineage>
</organism>
<sequence>MIMERSFSASTSLVRKIFTNYPNTFGAFCELINNSIQANAKNIWIDIDYVNEDTISPYIINRMVIKDDGNGVYQDDVNDKLLNIGTENKQGGKGVGRFAALQLGQKVTIESVGYSTENKEYSKILVPLRASDFKQSNIDTVKINTEESVLKKGPTYYCITIEDFYDSEWTKTHSHNRLSLKLLKQNIEESLFERYLLRIFKKEISIHVNGKKIDASDYLLNDPVRKEVKYTDKKGIEHPIFISYSNVKCYNKIRAFITERIAGINEIISNFEFTAKWMRPEVGGWIVFVDSSTIDTSIFKDNYMDELSDEYRSFTTFIKNNLTNFFVEKTKQCDEFFSKLKEDDFYPYKKIDASSESKKFVFDTVAYIVENNYELLKKDNKIRRLIYPLIDMCLSNGEDIDKVFESIINLPQKSIKQFHELLERTELKDVIDFSDKVARKMEDLEFIDKLVYSEISKHVKERKELHKFLEKMLWIFGEEYSHAVNLFSDKNLQNNLKELRDKYMTYKADKAEDNVRQVPNGLKSITDLFLYSEIRPDQEHRKVLIIELKAPKVKLSTKEVGQVERYAYEIDSSSFVSSKVSFEVWLVGSDISSKASYKLTGKDKDEIQINSERVKIKVKKWSDVIEDARRRLSYMSQLLKTRDVNVKDKAERDFAEINFGKNSSSMRRVK</sequence>
<dbReference type="InterPro" id="IPR036890">
    <property type="entry name" value="HATPase_C_sf"/>
</dbReference>
<dbReference type="Gene3D" id="3.30.565.10">
    <property type="entry name" value="Histidine kinase-like ATPase, C-terminal domain"/>
    <property type="match status" value="1"/>
</dbReference>
<proteinExistence type="predicted"/>